<organism evidence="8 9">
    <name type="scientific">Armadillidium nasatum</name>
    <dbReference type="NCBI Taxonomy" id="96803"/>
    <lineage>
        <taxon>Eukaryota</taxon>
        <taxon>Metazoa</taxon>
        <taxon>Ecdysozoa</taxon>
        <taxon>Arthropoda</taxon>
        <taxon>Crustacea</taxon>
        <taxon>Multicrustacea</taxon>
        <taxon>Malacostraca</taxon>
        <taxon>Eumalacostraca</taxon>
        <taxon>Peracarida</taxon>
        <taxon>Isopoda</taxon>
        <taxon>Oniscidea</taxon>
        <taxon>Crinocheta</taxon>
        <taxon>Armadillidiidae</taxon>
        <taxon>Armadillidium</taxon>
    </lineage>
</organism>
<evidence type="ECO:0000313" key="9">
    <source>
        <dbReference type="Proteomes" id="UP000326759"/>
    </source>
</evidence>
<evidence type="ECO:0000256" key="5">
    <source>
        <dbReference type="ARBA" id="ARBA00068494"/>
    </source>
</evidence>
<evidence type="ECO:0000256" key="2">
    <source>
        <dbReference type="ARBA" id="ARBA00010971"/>
    </source>
</evidence>
<accession>A0A5N5T382</accession>
<comment type="caution">
    <text evidence="8">The sequence shown here is derived from an EMBL/GenBank/DDBJ whole genome shotgun (WGS) entry which is preliminary data.</text>
</comment>
<gene>
    <name evidence="8" type="primary">PHPT1</name>
    <name evidence="8" type="ORF">Anas_09993</name>
</gene>
<dbReference type="PANTHER" id="PTHR12258">
    <property type="entry name" value="JANUS-A/JANUS-B"/>
    <property type="match status" value="1"/>
</dbReference>
<keyword evidence="3" id="KW-0221">Differentiation</keyword>
<feature type="binding site" evidence="7">
    <location>
        <position position="18"/>
    </location>
    <ligand>
        <name>substrate</name>
    </ligand>
</feature>
<name>A0A5N5T382_9CRUS</name>
<dbReference type="GO" id="GO:0007548">
    <property type="term" value="P:sex differentiation"/>
    <property type="evidence" value="ECO:0007669"/>
    <property type="project" value="UniProtKB-KW"/>
</dbReference>
<dbReference type="InterPro" id="IPR038596">
    <property type="entry name" value="Janus_sf"/>
</dbReference>
<evidence type="ECO:0000256" key="1">
    <source>
        <dbReference type="ARBA" id="ARBA00002508"/>
    </source>
</evidence>
<dbReference type="GO" id="GO:0030154">
    <property type="term" value="P:cell differentiation"/>
    <property type="evidence" value="ECO:0007669"/>
    <property type="project" value="UniProtKB-KW"/>
</dbReference>
<evidence type="ECO:0000256" key="7">
    <source>
        <dbReference type="PIRSR" id="PIRSR607702-2"/>
    </source>
</evidence>
<comment type="function">
    <text evidence="1">JanA and janB regulate somatic sex differentiation.</text>
</comment>
<dbReference type="PANTHER" id="PTHR12258:SF5">
    <property type="entry name" value="BCDNA.GH02250-RELATED"/>
    <property type="match status" value="1"/>
</dbReference>
<evidence type="ECO:0000313" key="8">
    <source>
        <dbReference type="EMBL" id="KAB7500607.1"/>
    </source>
</evidence>
<keyword evidence="9" id="KW-1185">Reference proteome</keyword>
<evidence type="ECO:0000256" key="4">
    <source>
        <dbReference type="ARBA" id="ARBA00022928"/>
    </source>
</evidence>
<keyword evidence="4" id="KW-0726">Sexual differentiation</keyword>
<dbReference type="Proteomes" id="UP000326759">
    <property type="component" value="Unassembled WGS sequence"/>
</dbReference>
<evidence type="ECO:0000256" key="6">
    <source>
        <dbReference type="PIRSR" id="PIRSR607702-1"/>
    </source>
</evidence>
<dbReference type="OrthoDB" id="10249612at2759"/>
<evidence type="ECO:0000256" key="3">
    <source>
        <dbReference type="ARBA" id="ARBA00022782"/>
    </source>
</evidence>
<proteinExistence type="inferred from homology"/>
<dbReference type="InterPro" id="IPR007702">
    <property type="entry name" value="Janus"/>
</dbReference>
<comment type="similarity">
    <text evidence="2">Belongs to the janus family.</text>
</comment>
<dbReference type="AlphaFoldDB" id="A0A5N5T382"/>
<dbReference type="EMBL" id="SEYY01013419">
    <property type="protein sequence ID" value="KAB7500607.1"/>
    <property type="molecule type" value="Genomic_DNA"/>
</dbReference>
<protein>
    <recommendedName>
        <fullName evidence="5">Sex-regulated protein janus-A</fullName>
    </recommendedName>
</protein>
<reference evidence="8 9" key="1">
    <citation type="journal article" date="2019" name="PLoS Biol.">
        <title>Sex chromosomes control vertical transmission of feminizing Wolbachia symbionts in an isopod.</title>
        <authorList>
            <person name="Becking T."/>
            <person name="Chebbi M.A."/>
            <person name="Giraud I."/>
            <person name="Moumen B."/>
            <person name="Laverre T."/>
            <person name="Caubet Y."/>
            <person name="Peccoud J."/>
            <person name="Gilbert C."/>
            <person name="Cordaux R."/>
        </authorList>
    </citation>
    <scope>NUCLEOTIDE SEQUENCE [LARGE SCALE GENOMIC DNA]</scope>
    <source>
        <strain evidence="8">ANa2</strain>
        <tissue evidence="8">Whole body excluding digestive tract and cuticle</tissue>
    </source>
</reference>
<dbReference type="Pfam" id="PF05005">
    <property type="entry name" value="Ocnus"/>
    <property type="match status" value="1"/>
</dbReference>
<dbReference type="FunFam" id="3.50.20.20:FF:000001">
    <property type="entry name" value="14 kDa phosphohistidine phosphatase"/>
    <property type="match status" value="1"/>
</dbReference>
<sequence length="120" mass="13538">MSSLEKVQNVDIDTGKFKYILIKVHHSPPDGNETSKYIVRGYTWAPFHGDIYDKVAPPIEKDGLDCECVGGGRIIHTPDEKSIQVYGYSQGFGKADHSITCDVLKTKYQDYEIKFSDEGY</sequence>
<feature type="active site" description="Proton acceptor" evidence="6">
    <location>
        <position position="48"/>
    </location>
</feature>
<dbReference type="GO" id="GO:0101006">
    <property type="term" value="F:protein histidine phosphatase activity"/>
    <property type="evidence" value="ECO:0007669"/>
    <property type="project" value="TreeGrafter"/>
</dbReference>
<dbReference type="SUPFAM" id="SSF143724">
    <property type="entry name" value="PHP14-like"/>
    <property type="match status" value="1"/>
</dbReference>
<dbReference type="GO" id="GO:0005829">
    <property type="term" value="C:cytosol"/>
    <property type="evidence" value="ECO:0007669"/>
    <property type="project" value="TreeGrafter"/>
</dbReference>
<dbReference type="Gene3D" id="3.50.20.20">
    <property type="entry name" value="Janus/Ocnus"/>
    <property type="match status" value="1"/>
</dbReference>